<comment type="caution">
    <text evidence="1">The sequence shown here is derived from an EMBL/GenBank/DDBJ whole genome shotgun (WGS) entry which is preliminary data.</text>
</comment>
<proteinExistence type="predicted"/>
<gene>
    <name evidence="1" type="ORF">OWV82_002353</name>
</gene>
<evidence type="ECO:0000313" key="1">
    <source>
        <dbReference type="EMBL" id="KAJ4729599.1"/>
    </source>
</evidence>
<dbReference type="EMBL" id="CM051394">
    <property type="protein sequence ID" value="KAJ4729599.1"/>
    <property type="molecule type" value="Genomic_DNA"/>
</dbReference>
<evidence type="ECO:0000313" key="2">
    <source>
        <dbReference type="Proteomes" id="UP001164539"/>
    </source>
</evidence>
<organism evidence="1 2">
    <name type="scientific">Melia azedarach</name>
    <name type="common">Chinaberry tree</name>
    <dbReference type="NCBI Taxonomy" id="155640"/>
    <lineage>
        <taxon>Eukaryota</taxon>
        <taxon>Viridiplantae</taxon>
        <taxon>Streptophyta</taxon>
        <taxon>Embryophyta</taxon>
        <taxon>Tracheophyta</taxon>
        <taxon>Spermatophyta</taxon>
        <taxon>Magnoliopsida</taxon>
        <taxon>eudicotyledons</taxon>
        <taxon>Gunneridae</taxon>
        <taxon>Pentapetalae</taxon>
        <taxon>rosids</taxon>
        <taxon>malvids</taxon>
        <taxon>Sapindales</taxon>
        <taxon>Meliaceae</taxon>
        <taxon>Melia</taxon>
    </lineage>
</organism>
<reference evidence="1 2" key="1">
    <citation type="journal article" date="2023" name="Science">
        <title>Complex scaffold remodeling in plant triterpene biosynthesis.</title>
        <authorList>
            <person name="De La Pena R."/>
            <person name="Hodgson H."/>
            <person name="Liu J.C."/>
            <person name="Stephenson M.J."/>
            <person name="Martin A.C."/>
            <person name="Owen C."/>
            <person name="Harkess A."/>
            <person name="Leebens-Mack J."/>
            <person name="Jimenez L.E."/>
            <person name="Osbourn A."/>
            <person name="Sattely E.S."/>
        </authorList>
    </citation>
    <scope>NUCLEOTIDE SEQUENCE [LARGE SCALE GENOMIC DNA]</scope>
    <source>
        <strain evidence="2">cv. JPN11</strain>
        <tissue evidence="1">Leaf</tissue>
    </source>
</reference>
<name>A0ACC1Z2X3_MELAZ</name>
<sequence length="205" mass="23435">MKNRASGFLKQIISVITAMAKAKTLALKSKTRAIKTRLIIFSLLRNKKILMGSISDKLRTLMAHQHHDKKDEEEGEGEGEGEGEEQMGDENRALVVCNAMSHESLPNPTQTELLEKAEEDDEFDDNDKYPDLTHSLFDSADLDFEDPGGSVIDLVKNSKPEGQEFRLEDEIDQVADLFIKRFHRQMRIQKQLSLKRYQEMLERSA</sequence>
<protein>
    <submittedName>
        <fullName evidence="1">DUF761 domain-containing protein</fullName>
    </submittedName>
</protein>
<keyword evidence="2" id="KW-1185">Reference proteome</keyword>
<dbReference type="Proteomes" id="UP001164539">
    <property type="component" value="Chromosome 1"/>
</dbReference>
<accession>A0ACC1Z2X3</accession>